<reference evidence="3" key="1">
    <citation type="submission" date="2015-10" db="EMBL/GenBank/DDBJ databases">
        <title>Genome of Paenibacillus bovis sp. nov.</title>
        <authorList>
            <person name="Wu Z."/>
            <person name="Gao C."/>
            <person name="Liu Z."/>
            <person name="Zheng H."/>
        </authorList>
    </citation>
    <scope>NUCLEOTIDE SEQUENCE [LARGE SCALE GENOMIC DNA]</scope>
    <source>
        <strain evidence="3">BD3526</strain>
    </source>
</reference>
<evidence type="ECO:0000313" key="2">
    <source>
        <dbReference type="EMBL" id="ANF97810.1"/>
    </source>
</evidence>
<dbReference type="OrthoDB" id="2665128at2"/>
<name>A0A172ZKZ2_9BACL</name>
<dbReference type="RefSeq" id="WP_060535903.1">
    <property type="nucleotide sequence ID" value="NZ_CP013023.1"/>
</dbReference>
<organism evidence="2 3">
    <name type="scientific">Paenibacillus bovis</name>
    <dbReference type="NCBI Taxonomy" id="1616788"/>
    <lineage>
        <taxon>Bacteria</taxon>
        <taxon>Bacillati</taxon>
        <taxon>Bacillota</taxon>
        <taxon>Bacilli</taxon>
        <taxon>Bacillales</taxon>
        <taxon>Paenibacillaceae</taxon>
        <taxon>Paenibacillus</taxon>
    </lineage>
</organism>
<feature type="signal peptide" evidence="1">
    <location>
        <begin position="1"/>
        <end position="28"/>
    </location>
</feature>
<accession>A0A172ZKZ2</accession>
<keyword evidence="3" id="KW-1185">Reference proteome</keyword>
<dbReference type="KEGG" id="pbv:AR543_18515"/>
<keyword evidence="1" id="KW-0732">Signal</keyword>
<protein>
    <recommendedName>
        <fullName evidence="4">DUF4871 domain-containing protein</fullName>
    </recommendedName>
</protein>
<proteinExistence type="predicted"/>
<dbReference type="PROSITE" id="PS51257">
    <property type="entry name" value="PROKAR_LIPOPROTEIN"/>
    <property type="match status" value="1"/>
</dbReference>
<reference evidence="2 3" key="2">
    <citation type="journal article" date="2016" name="Int. J. Syst. Evol. Microbiol.">
        <title>Paenibacillus bovis sp. nov., isolated from raw yak (Bos grunniens) milk.</title>
        <authorList>
            <person name="Gao C."/>
            <person name="Han J."/>
            <person name="Liu Z."/>
            <person name="Xu X."/>
            <person name="Hang F."/>
            <person name="Wu Z."/>
        </authorList>
    </citation>
    <scope>NUCLEOTIDE SEQUENCE [LARGE SCALE GENOMIC DNA]</scope>
    <source>
        <strain evidence="2 3">BD3526</strain>
    </source>
</reference>
<evidence type="ECO:0000313" key="3">
    <source>
        <dbReference type="Proteomes" id="UP000078148"/>
    </source>
</evidence>
<dbReference type="Proteomes" id="UP000078148">
    <property type="component" value="Chromosome"/>
</dbReference>
<gene>
    <name evidence="2" type="ORF">AR543_18515</name>
</gene>
<dbReference type="EMBL" id="CP013023">
    <property type="protein sequence ID" value="ANF97810.1"/>
    <property type="molecule type" value="Genomic_DNA"/>
</dbReference>
<dbReference type="AlphaFoldDB" id="A0A172ZKZ2"/>
<dbReference type="STRING" id="1616788.AR543_18515"/>
<sequence>MSYSFIKGTAITALSVLLLVGCSGTVVEDSEPAKVQVETGFSKVASAANPASVSHSVGMVPFTKQDHKSGWKLTGKNDPDPYASWQIPVGYANIKLYAKNTGKGDYRVEVQHENKKTVIFNATVASGTTQIFVNNDNGPQVPSGDYIITIYSGRNMPKGTIVLEDSEHRL</sequence>
<evidence type="ECO:0008006" key="4">
    <source>
        <dbReference type="Google" id="ProtNLM"/>
    </source>
</evidence>
<evidence type="ECO:0000256" key="1">
    <source>
        <dbReference type="SAM" id="SignalP"/>
    </source>
</evidence>
<feature type="chain" id="PRO_5008005997" description="DUF4871 domain-containing protein" evidence="1">
    <location>
        <begin position="29"/>
        <end position="170"/>
    </location>
</feature>